<protein>
    <submittedName>
        <fullName evidence="1">Uncharacterized protein</fullName>
    </submittedName>
</protein>
<accession>A0A381WVA1</accession>
<gene>
    <name evidence="1" type="ORF">METZ01_LOCUS109042</name>
</gene>
<dbReference type="AlphaFoldDB" id="A0A381WVA1"/>
<reference evidence="1" key="1">
    <citation type="submission" date="2018-05" db="EMBL/GenBank/DDBJ databases">
        <authorList>
            <person name="Lanie J.A."/>
            <person name="Ng W.-L."/>
            <person name="Kazmierczak K.M."/>
            <person name="Andrzejewski T.M."/>
            <person name="Davidsen T.M."/>
            <person name="Wayne K.J."/>
            <person name="Tettelin H."/>
            <person name="Glass J.I."/>
            <person name="Rusch D."/>
            <person name="Podicherti R."/>
            <person name="Tsui H.-C.T."/>
            <person name="Winkler M.E."/>
        </authorList>
    </citation>
    <scope>NUCLEOTIDE SEQUENCE</scope>
</reference>
<sequence length="22" mass="2449">MSLQARINFWDGVNEAVMKAPA</sequence>
<organism evidence="1">
    <name type="scientific">marine metagenome</name>
    <dbReference type="NCBI Taxonomy" id="408172"/>
    <lineage>
        <taxon>unclassified sequences</taxon>
        <taxon>metagenomes</taxon>
        <taxon>ecological metagenomes</taxon>
    </lineage>
</organism>
<proteinExistence type="predicted"/>
<evidence type="ECO:0000313" key="1">
    <source>
        <dbReference type="EMBL" id="SVA56188.1"/>
    </source>
</evidence>
<dbReference type="EMBL" id="UINC01012931">
    <property type="protein sequence ID" value="SVA56188.1"/>
    <property type="molecule type" value="Genomic_DNA"/>
</dbReference>
<name>A0A381WVA1_9ZZZZ</name>